<name>A0A2Z6S9U6_9GLOM</name>
<dbReference type="AlphaFoldDB" id="A0A2Z6S9U6"/>
<dbReference type="InterPro" id="IPR002305">
    <property type="entry name" value="aa-tRNA-synth_Ic"/>
</dbReference>
<evidence type="ECO:0000256" key="6">
    <source>
        <dbReference type="ARBA" id="ARBA00022917"/>
    </source>
</evidence>
<dbReference type="InterPro" id="IPR024107">
    <property type="entry name" value="Tyr-tRNA-ligase_bac_1"/>
</dbReference>
<dbReference type="Gene3D" id="1.10.240.10">
    <property type="entry name" value="Tyrosyl-Transfer RNA Synthetase"/>
    <property type="match status" value="1"/>
</dbReference>
<dbReference type="InterPro" id="IPR002942">
    <property type="entry name" value="S4_RNA-bd"/>
</dbReference>
<keyword evidence="5 10" id="KW-0694">RNA-binding</keyword>
<dbReference type="SMART" id="SM00363">
    <property type="entry name" value="S4"/>
    <property type="match status" value="1"/>
</dbReference>
<dbReference type="NCBIfam" id="TIGR00234">
    <property type="entry name" value="tyrS"/>
    <property type="match status" value="1"/>
</dbReference>
<comment type="similarity">
    <text evidence="11">Belongs to the class-I aminoacyl-tRNA synthetase family.</text>
</comment>
<keyword evidence="7 11" id="KW-0030">Aminoacyl-tRNA synthetase</keyword>
<evidence type="ECO:0000256" key="3">
    <source>
        <dbReference type="ARBA" id="ARBA00022741"/>
    </source>
</evidence>
<evidence type="ECO:0000256" key="4">
    <source>
        <dbReference type="ARBA" id="ARBA00022840"/>
    </source>
</evidence>
<evidence type="ECO:0000256" key="10">
    <source>
        <dbReference type="PROSITE-ProRule" id="PRU00182"/>
    </source>
</evidence>
<dbReference type="SUPFAM" id="SSF55174">
    <property type="entry name" value="Alpha-L RNA-binding motif"/>
    <property type="match status" value="1"/>
</dbReference>
<dbReference type="EC" id="6.1.1.1" evidence="1 11"/>
<evidence type="ECO:0000256" key="8">
    <source>
        <dbReference type="ARBA" id="ARBA00033323"/>
    </source>
</evidence>
<dbReference type="EMBL" id="BEXD01003446">
    <property type="protein sequence ID" value="GBC01199.1"/>
    <property type="molecule type" value="Genomic_DNA"/>
</dbReference>
<keyword evidence="3 11" id="KW-0547">Nucleotide-binding</keyword>
<evidence type="ECO:0000313" key="14">
    <source>
        <dbReference type="Proteomes" id="UP000247702"/>
    </source>
</evidence>
<dbReference type="Pfam" id="PF22421">
    <property type="entry name" value="SYY_C-terminal"/>
    <property type="match status" value="1"/>
</dbReference>
<dbReference type="PROSITE" id="PS50889">
    <property type="entry name" value="S4"/>
    <property type="match status" value="1"/>
</dbReference>
<keyword evidence="2 11" id="KW-0436">Ligase</keyword>
<evidence type="ECO:0000256" key="11">
    <source>
        <dbReference type="RuleBase" id="RU361234"/>
    </source>
</evidence>
<sequence length="495" mass="56216">MKFKIIFRNIYNKFNKFSCEKDIKLYPGSYYNNISIRCFTKKIEDNVIEELKKRGLVNALTSSDIINQVKNQTTIYCGVDPTAPSLHLGNLLTLIGLLHFNVRGHRTIALIGGATGSIGDPSGRNTERQPLSFSTIENNVTAIDNQIRKIFINGKKYASRRGFKIEDELDNVMILNNMEWLQKMSALELLNDIGRYARVGTMMAKDSVKLRMENTGGISFTEFSYQLLQAYDFWHLYHYHQCRIQLGGSDQWGNITAGIDLIHKKRDDSTKTTPDNLEITDHTNAFGITIPLLLTSTGEKFGKSAGNAIWLDDRMTSPYEFYQYFMKVADADVEKYLRMFTILSMEEIDQIVKTHMKSPEERHGQEKLASEITEFVHGVAGLQKAQLATKVLFGDSLENIRGHDLIEAFSHDSQRLTSIHRNEIVNRTIDRVAVAAGACKSRNEANKLIKVGGLYLNNQRVIEPQYKVIEDDLLDGVVCVIRTGKSNYHLIQVIE</sequence>
<dbReference type="Pfam" id="PF00579">
    <property type="entry name" value="tRNA-synt_1b"/>
    <property type="match status" value="1"/>
</dbReference>
<evidence type="ECO:0000256" key="9">
    <source>
        <dbReference type="ARBA" id="ARBA00048248"/>
    </source>
</evidence>
<dbReference type="HAMAP" id="MF_02006">
    <property type="entry name" value="Tyr_tRNA_synth_type1"/>
    <property type="match status" value="1"/>
</dbReference>
<dbReference type="Gene3D" id="3.10.290.10">
    <property type="entry name" value="RNA-binding S4 domain"/>
    <property type="match status" value="1"/>
</dbReference>
<keyword evidence="4 11" id="KW-0067">ATP-binding</keyword>
<gene>
    <name evidence="13" type="ORF">RclHR1_00410026</name>
</gene>
<dbReference type="InterPro" id="IPR001412">
    <property type="entry name" value="aa-tRNA-synth_I_CS"/>
</dbReference>
<dbReference type="PANTHER" id="PTHR11766">
    <property type="entry name" value="TYROSYL-TRNA SYNTHETASE"/>
    <property type="match status" value="1"/>
</dbReference>
<dbReference type="PANTHER" id="PTHR11766:SF0">
    <property type="entry name" value="TYROSINE--TRNA LIGASE, MITOCHONDRIAL"/>
    <property type="match status" value="1"/>
</dbReference>
<dbReference type="InterPro" id="IPR036986">
    <property type="entry name" value="S4_RNA-bd_sf"/>
</dbReference>
<dbReference type="FunFam" id="1.10.240.10:FF:000001">
    <property type="entry name" value="Tyrosine--tRNA ligase"/>
    <property type="match status" value="1"/>
</dbReference>
<dbReference type="PRINTS" id="PR01040">
    <property type="entry name" value="TRNASYNTHTYR"/>
</dbReference>
<evidence type="ECO:0000259" key="12">
    <source>
        <dbReference type="SMART" id="SM00363"/>
    </source>
</evidence>
<dbReference type="InterPro" id="IPR054608">
    <property type="entry name" value="SYY-like_C"/>
</dbReference>
<dbReference type="GO" id="GO:0003723">
    <property type="term" value="F:RNA binding"/>
    <property type="evidence" value="ECO:0007669"/>
    <property type="project" value="UniProtKB-KW"/>
</dbReference>
<dbReference type="CDD" id="cd00165">
    <property type="entry name" value="S4"/>
    <property type="match status" value="1"/>
</dbReference>
<dbReference type="GO" id="GO:0004831">
    <property type="term" value="F:tyrosine-tRNA ligase activity"/>
    <property type="evidence" value="ECO:0007669"/>
    <property type="project" value="UniProtKB-EC"/>
</dbReference>
<proteinExistence type="inferred from homology"/>
<evidence type="ECO:0000256" key="5">
    <source>
        <dbReference type="ARBA" id="ARBA00022884"/>
    </source>
</evidence>
<organism evidence="13 14">
    <name type="scientific">Rhizophagus clarus</name>
    <dbReference type="NCBI Taxonomy" id="94130"/>
    <lineage>
        <taxon>Eukaryota</taxon>
        <taxon>Fungi</taxon>
        <taxon>Fungi incertae sedis</taxon>
        <taxon>Mucoromycota</taxon>
        <taxon>Glomeromycotina</taxon>
        <taxon>Glomeromycetes</taxon>
        <taxon>Glomerales</taxon>
        <taxon>Glomeraceae</taxon>
        <taxon>Rhizophagus</taxon>
    </lineage>
</organism>
<keyword evidence="6 11" id="KW-0648">Protein biosynthesis</keyword>
<protein>
    <recommendedName>
        <fullName evidence="1 11">Tyrosine--tRNA ligase</fullName>
        <ecNumber evidence="1 11">6.1.1.1</ecNumber>
    </recommendedName>
    <alternativeName>
        <fullName evidence="8 11">Tyrosyl-tRNA synthetase</fullName>
    </alternativeName>
</protein>
<reference evidence="13 14" key="1">
    <citation type="submission" date="2017-11" db="EMBL/GenBank/DDBJ databases">
        <title>The genome of Rhizophagus clarus HR1 reveals common genetic basis of auxotrophy among arbuscular mycorrhizal fungi.</title>
        <authorList>
            <person name="Kobayashi Y."/>
        </authorList>
    </citation>
    <scope>NUCLEOTIDE SEQUENCE [LARGE SCALE GENOMIC DNA]</scope>
    <source>
        <strain evidence="13 14">HR1</strain>
    </source>
</reference>
<dbReference type="GO" id="GO:0005739">
    <property type="term" value="C:mitochondrion"/>
    <property type="evidence" value="ECO:0007669"/>
    <property type="project" value="TreeGrafter"/>
</dbReference>
<evidence type="ECO:0000256" key="2">
    <source>
        <dbReference type="ARBA" id="ARBA00022598"/>
    </source>
</evidence>
<dbReference type="GO" id="GO:0006437">
    <property type="term" value="P:tyrosyl-tRNA aminoacylation"/>
    <property type="evidence" value="ECO:0007669"/>
    <property type="project" value="InterPro"/>
</dbReference>
<evidence type="ECO:0000256" key="7">
    <source>
        <dbReference type="ARBA" id="ARBA00023146"/>
    </source>
</evidence>
<comment type="catalytic activity">
    <reaction evidence="9 11">
        <text>tRNA(Tyr) + L-tyrosine + ATP = L-tyrosyl-tRNA(Tyr) + AMP + diphosphate + H(+)</text>
        <dbReference type="Rhea" id="RHEA:10220"/>
        <dbReference type="Rhea" id="RHEA-COMP:9706"/>
        <dbReference type="Rhea" id="RHEA-COMP:9707"/>
        <dbReference type="ChEBI" id="CHEBI:15378"/>
        <dbReference type="ChEBI" id="CHEBI:30616"/>
        <dbReference type="ChEBI" id="CHEBI:33019"/>
        <dbReference type="ChEBI" id="CHEBI:58315"/>
        <dbReference type="ChEBI" id="CHEBI:78442"/>
        <dbReference type="ChEBI" id="CHEBI:78536"/>
        <dbReference type="ChEBI" id="CHEBI:456215"/>
        <dbReference type="EC" id="6.1.1.1"/>
    </reaction>
</comment>
<dbReference type="Proteomes" id="UP000247702">
    <property type="component" value="Unassembled WGS sequence"/>
</dbReference>
<accession>A0A2Z6S9U6</accession>
<dbReference type="InterPro" id="IPR014729">
    <property type="entry name" value="Rossmann-like_a/b/a_fold"/>
</dbReference>
<dbReference type="GO" id="GO:0005829">
    <property type="term" value="C:cytosol"/>
    <property type="evidence" value="ECO:0007669"/>
    <property type="project" value="TreeGrafter"/>
</dbReference>
<dbReference type="SUPFAM" id="SSF52374">
    <property type="entry name" value="Nucleotidylyl transferase"/>
    <property type="match status" value="1"/>
</dbReference>
<dbReference type="InterPro" id="IPR024088">
    <property type="entry name" value="Tyr-tRNA-ligase_bac-type"/>
</dbReference>
<evidence type="ECO:0000313" key="13">
    <source>
        <dbReference type="EMBL" id="GBC01199.1"/>
    </source>
</evidence>
<evidence type="ECO:0000256" key="1">
    <source>
        <dbReference type="ARBA" id="ARBA00013160"/>
    </source>
</evidence>
<dbReference type="STRING" id="94130.A0A2Z6S9U6"/>
<dbReference type="GO" id="GO:0005524">
    <property type="term" value="F:ATP binding"/>
    <property type="evidence" value="ECO:0007669"/>
    <property type="project" value="UniProtKB-KW"/>
</dbReference>
<dbReference type="Gene3D" id="3.40.50.620">
    <property type="entry name" value="HUPs"/>
    <property type="match status" value="1"/>
</dbReference>
<dbReference type="InterPro" id="IPR002307">
    <property type="entry name" value="Tyr-tRNA-ligase"/>
</dbReference>
<dbReference type="CDD" id="cd00805">
    <property type="entry name" value="TyrRS_core"/>
    <property type="match status" value="1"/>
</dbReference>
<keyword evidence="14" id="KW-1185">Reference proteome</keyword>
<comment type="caution">
    <text evidence="13">The sequence shown here is derived from an EMBL/GenBank/DDBJ whole genome shotgun (WGS) entry which is preliminary data.</text>
</comment>
<dbReference type="PROSITE" id="PS00178">
    <property type="entry name" value="AA_TRNA_LIGASE_I"/>
    <property type="match status" value="1"/>
</dbReference>
<feature type="domain" description="RNA-binding S4" evidence="12">
    <location>
        <begin position="427"/>
        <end position="489"/>
    </location>
</feature>